<organism evidence="8 9">
    <name type="scientific">Orchesella dallaii</name>
    <dbReference type="NCBI Taxonomy" id="48710"/>
    <lineage>
        <taxon>Eukaryota</taxon>
        <taxon>Metazoa</taxon>
        <taxon>Ecdysozoa</taxon>
        <taxon>Arthropoda</taxon>
        <taxon>Hexapoda</taxon>
        <taxon>Collembola</taxon>
        <taxon>Entomobryomorpha</taxon>
        <taxon>Entomobryoidea</taxon>
        <taxon>Orchesellidae</taxon>
        <taxon>Orchesellinae</taxon>
        <taxon>Orchesella</taxon>
    </lineage>
</organism>
<feature type="domain" description="NUP160 C-terminal TPR" evidence="6">
    <location>
        <begin position="1221"/>
        <end position="1461"/>
    </location>
</feature>
<dbReference type="Pfam" id="PF23347">
    <property type="entry name" value="TPR_Nup160_C"/>
    <property type="match status" value="1"/>
</dbReference>
<dbReference type="InterPro" id="IPR056535">
    <property type="entry name" value="TPR_NUP160_M"/>
</dbReference>
<dbReference type="Pfam" id="PF11715">
    <property type="entry name" value="Beta-prop_Nup120_160"/>
    <property type="match status" value="1"/>
</dbReference>
<evidence type="ECO:0000256" key="3">
    <source>
        <dbReference type="ARBA" id="ARBA00023242"/>
    </source>
</evidence>
<dbReference type="EMBL" id="CAXLJM020000069">
    <property type="protein sequence ID" value="CAL8125777.1"/>
    <property type="molecule type" value="Genomic_DNA"/>
</dbReference>
<protein>
    <recommendedName>
        <fullName evidence="10">Nuclear pore complex protein</fullName>
    </recommendedName>
</protein>
<comment type="subcellular location">
    <subcellularLocation>
        <location evidence="1">Nucleus</location>
    </subcellularLocation>
</comment>
<dbReference type="InterPro" id="IPR056547">
    <property type="entry name" value="NUP160_helical"/>
</dbReference>
<evidence type="ECO:0000259" key="6">
    <source>
        <dbReference type="Pfam" id="PF23347"/>
    </source>
</evidence>
<accession>A0ABP1RFN3</accession>
<evidence type="ECO:0000259" key="5">
    <source>
        <dbReference type="Pfam" id="PF23345"/>
    </source>
</evidence>
<dbReference type="PANTHER" id="PTHR21286:SF0">
    <property type="entry name" value="NUCLEAR PORE COMPLEX PROTEIN NUP160"/>
    <property type="match status" value="1"/>
</dbReference>
<keyword evidence="9" id="KW-1185">Reference proteome</keyword>
<reference evidence="8 9" key="1">
    <citation type="submission" date="2024-08" db="EMBL/GenBank/DDBJ databases">
        <authorList>
            <person name="Cucini C."/>
            <person name="Frati F."/>
        </authorList>
    </citation>
    <scope>NUCLEOTIDE SEQUENCE [LARGE SCALE GENOMIC DNA]</scope>
</reference>
<dbReference type="Proteomes" id="UP001642540">
    <property type="component" value="Unassembled WGS sequence"/>
</dbReference>
<feature type="domain" description="NUP160 helical" evidence="5">
    <location>
        <begin position="610"/>
        <end position="793"/>
    </location>
</feature>
<sequence>MHTNGYGFREVIIDQPFPGKWMDVDMNLGGGHNTFQGAKFSDFGGGFSYRPCSPPKSIVQNRCIYWRTLNDTLELTEISMDHNLFDNQVRYVFQNAPIVGPITIHETDTNIVILVATVTSVHRFVFIHPKRMPELSTDKSALGNNKPSIFYQICNKPQMSFRSFNLYDNAINLPVPLSATCFFVQNSLYPATQTASSIMVPQQFCNGDSFFAFSFENGSVQVLKISRDDTLTNYDLNQANLLVRFFSGFTPSILRGSGASSEAVIDLSFFTAKVDRGPKSLFLVTLAMNGHLKLWMGNNLQGAVAWTSLQSEFINRTMADGMLTDSSMLLKKSNEINSDELPFFVVYVPGDGFRIYNVIKGIVGQNFSGSSQVSSAPGSSQFILQEARRIDFRDRELTDFTVTPEYLHLLINNPEEEIEWEVKSYNLKESLNPRFNLALLEPLPLPNVVISSDSVDPKEFYMDLVFNKSSFNKNTIIQALTMFKKEEDDLIIDQDWNSLRVTAMNIVDREIAFATSATDFELSDDDYALLCNKYWMDFYNSCVEYHIHTVKPLGLFYETNTRMLCIVKKSRISFLRPTDSLETLYYFPHCVPISENIDGGDDRMVQLQMMLKFFELLDVIESTMGEQHRQKIDRNLRNSHLQLESVCEHVANLLTEADPRSLHLEFRHFISLITVKLKDIGEFGDQALRHVLSLLLAWERDGGFADSPGGDAEEDMDTGGPMVTEYFMGSRLGSHLSYKILKQLLNHRYMISRNTVILQTICIRYFSQNNEQEGIHMLPSWNEQRDAVAATTYYFALLELSEEYFEYCRPIMKEKGLKVANSLKAFTGDHFKNENFIDIQWPMRLMESFCISNLGGLSIRSRVSRSKKSGILAYAEAAGRAILPNDPTTKDHPLEEFLIATCQYSTLLKYAQYMTTYFPYAKGTLRKFYLGLSHLCLHNFDTALNYFQSITFREACDDVYFCMKYLEFSGIENPPVELLQELYSGYFLKIIKLFQIYNQTPAIQRLAEVGLKIAVDSDAVTRMCSLAFKSAIKLDDYKSAYKYIQQIPSAEGTDGVKERKEKLASLRMFLARIIERGDVETLMTLEMGDMFNKISTVREQVEDILWGQANLSDPLQKDGVYQILCFYHVSLQNFHKAAAAMYFRVIQLGERGRGLDGLKAQHESLLDVLTCLSLVEHKEYRYVIRKTGVTPQLPEPTKCYDGTEIPPLLHQQYPLEVRNYDDILKELKLIGALIKIAKFLPPNPVKSTEFESRVQQTIDVLTQHHYYDDALNLAKVWGKPADSVLLCFTSSCVFLQRGILPYTGDPYDYIRHIDISELPNSNTDVLELAFRALHNYLLKHEKPAESGLYQTVADKFLSCGVQLPQWLIEDYKRRNSSQLLRCYMKYGIWEEATTLVVNMIDAVLGRRPQQEFDPSIQKISSYDPVEPVLPFSHINLLVNELKVRGRSEPNLLNLYTSLKEATALFCDRTIECTAERQRLYCAE</sequence>
<dbReference type="InterPro" id="IPR021717">
    <property type="entry name" value="Nucleoporin_Nup160"/>
</dbReference>
<evidence type="ECO:0000313" key="8">
    <source>
        <dbReference type="EMBL" id="CAL8125777.1"/>
    </source>
</evidence>
<dbReference type="Pfam" id="PF23345">
    <property type="entry name" value="NUP160_helical"/>
    <property type="match status" value="1"/>
</dbReference>
<evidence type="ECO:0008006" key="10">
    <source>
        <dbReference type="Google" id="ProtNLM"/>
    </source>
</evidence>
<evidence type="ECO:0000259" key="7">
    <source>
        <dbReference type="Pfam" id="PF23354"/>
    </source>
</evidence>
<comment type="caution">
    <text evidence="8">The sequence shown here is derived from an EMBL/GenBank/DDBJ whole genome shotgun (WGS) entry which is preliminary data.</text>
</comment>
<dbReference type="InterPro" id="IPR059141">
    <property type="entry name" value="Beta-prop_Nup120_160"/>
</dbReference>
<evidence type="ECO:0000259" key="4">
    <source>
        <dbReference type="Pfam" id="PF11715"/>
    </source>
</evidence>
<proteinExistence type="predicted"/>
<keyword evidence="3" id="KW-0539">Nucleus</keyword>
<dbReference type="InterPro" id="IPR056536">
    <property type="entry name" value="TPR_NUP160_C"/>
</dbReference>
<dbReference type="PANTHER" id="PTHR21286">
    <property type="entry name" value="NUCLEAR PORE COMPLEX PROTEIN NUP160"/>
    <property type="match status" value="1"/>
</dbReference>
<name>A0ABP1RFN3_9HEXA</name>
<evidence type="ECO:0000313" key="9">
    <source>
        <dbReference type="Proteomes" id="UP001642540"/>
    </source>
</evidence>
<keyword evidence="2" id="KW-0813">Transport</keyword>
<feature type="domain" description="Nucleoporin Nup120/160 beta-propeller" evidence="4">
    <location>
        <begin position="62"/>
        <end position="582"/>
    </location>
</feature>
<evidence type="ECO:0000256" key="1">
    <source>
        <dbReference type="ARBA" id="ARBA00004123"/>
    </source>
</evidence>
<gene>
    <name evidence="8" type="ORF">ODALV1_LOCUS21121</name>
</gene>
<dbReference type="Pfam" id="PF23354">
    <property type="entry name" value="TPR_NUP160_120_M"/>
    <property type="match status" value="1"/>
</dbReference>
<evidence type="ECO:0000256" key="2">
    <source>
        <dbReference type="ARBA" id="ARBA00022448"/>
    </source>
</evidence>
<feature type="domain" description="NUP160 middle TPR" evidence="7">
    <location>
        <begin position="889"/>
        <end position="1174"/>
    </location>
</feature>